<reference evidence="1 2" key="1">
    <citation type="submission" date="2016-03" db="EMBL/GenBank/DDBJ databases">
        <title>Draft genome sequence of the Vibrio tubiashii subs. europaeus.</title>
        <authorList>
            <person name="Spinard E."/>
            <person name="Dubert J."/>
            <person name="Nelson D.R."/>
            <person name="Barja J.L."/>
        </authorList>
    </citation>
    <scope>NUCLEOTIDE SEQUENCE [LARGE SCALE GENOMIC DNA]</scope>
    <source>
        <strain evidence="2">PP-638</strain>
    </source>
</reference>
<dbReference type="GeneID" id="78078299"/>
<dbReference type="AlphaFoldDB" id="A0A178J976"/>
<proteinExistence type="predicted"/>
<dbReference type="RefSeq" id="WP_069669241.1">
    <property type="nucleotide sequence ID" value="NZ_JAPFIV010000022.1"/>
</dbReference>
<evidence type="ECO:0000313" key="1">
    <source>
        <dbReference type="EMBL" id="OAM98088.1"/>
    </source>
</evidence>
<comment type="caution">
    <text evidence="1">The sequence shown here is derived from an EMBL/GenBank/DDBJ whole genome shotgun (WGS) entry which is preliminary data.</text>
</comment>
<accession>A0A178J976</accession>
<gene>
    <name evidence="1" type="ORF">AZ468_21455</name>
</gene>
<organism evidence="1 2">
    <name type="scientific">Vibrio europaeus</name>
    <dbReference type="NCBI Taxonomy" id="300876"/>
    <lineage>
        <taxon>Bacteria</taxon>
        <taxon>Pseudomonadati</taxon>
        <taxon>Pseudomonadota</taxon>
        <taxon>Gammaproteobacteria</taxon>
        <taxon>Vibrionales</taxon>
        <taxon>Vibrionaceae</taxon>
        <taxon>Vibrio</taxon>
        <taxon>Vibrio oreintalis group</taxon>
    </lineage>
</organism>
<sequence>MGRNWDFAKQRGREQRLDAELNAFENGIEVPLNPPLFSHDATMQSYFSKAWSRVSQNEIDRHLGIAKTPQGNDLVSKIRSLRECHFQSSRG</sequence>
<name>A0A178J976_9VIBR</name>
<evidence type="ECO:0000313" key="2">
    <source>
        <dbReference type="Proteomes" id="UP000094761"/>
    </source>
</evidence>
<dbReference type="OrthoDB" id="6586890at2"/>
<dbReference type="Proteomes" id="UP000094761">
    <property type="component" value="Unassembled WGS sequence"/>
</dbReference>
<protein>
    <submittedName>
        <fullName evidence="1">Uncharacterized protein</fullName>
    </submittedName>
</protein>
<dbReference type="EMBL" id="LUAX01000007">
    <property type="protein sequence ID" value="OAM98088.1"/>
    <property type="molecule type" value="Genomic_DNA"/>
</dbReference>